<dbReference type="InterPro" id="IPR000672">
    <property type="entry name" value="THF_DH/CycHdrlase"/>
</dbReference>
<dbReference type="PANTHER" id="PTHR48099">
    <property type="entry name" value="C-1-TETRAHYDROFOLATE SYNTHASE, CYTOPLASMIC-RELATED"/>
    <property type="match status" value="1"/>
</dbReference>
<dbReference type="SUPFAM" id="SSF53223">
    <property type="entry name" value="Aminoacid dehydrogenase-like, N-terminal domain"/>
    <property type="match status" value="1"/>
</dbReference>
<dbReference type="CDD" id="cd00477">
    <property type="entry name" value="FTHFS"/>
    <property type="match status" value="1"/>
</dbReference>
<dbReference type="PANTHER" id="PTHR48099:SF5">
    <property type="entry name" value="C-1-TETRAHYDROFOLATE SYNTHASE, CYTOPLASMIC"/>
    <property type="match status" value="1"/>
</dbReference>
<dbReference type="InterPro" id="IPR020630">
    <property type="entry name" value="THF_DH/CycHdrlase_cat_dom"/>
</dbReference>
<dbReference type="InterPro" id="IPR020631">
    <property type="entry name" value="THF_DH/CycHdrlase_NAD-bd_dom"/>
</dbReference>
<evidence type="ECO:0000256" key="3">
    <source>
        <dbReference type="ARBA" id="ARBA00006985"/>
    </source>
</evidence>
<dbReference type="Gene3D" id="2.60.120.620">
    <property type="entry name" value="q2cbj1_9rhob like domain"/>
    <property type="match status" value="2"/>
</dbReference>
<name>A0A507BX46_9FUNG</name>
<dbReference type="RefSeq" id="XP_031022039.1">
    <property type="nucleotide sequence ID" value="XM_031171980.1"/>
</dbReference>
<feature type="domain" description="Tetrahydrofolate dehydrogenase/cyclohydrolase NAD(P)-binding" evidence="15">
    <location>
        <begin position="1065"/>
        <end position="1212"/>
    </location>
</feature>
<comment type="similarity">
    <text evidence="2">In the N-terminal section; belongs to the tetrahydrofolate dehydrogenase/cyclohydrolase family.</text>
</comment>
<dbReference type="InterPro" id="IPR046346">
    <property type="entry name" value="Aminoacid_DH-like_N_sf"/>
</dbReference>
<feature type="compositionally biased region" description="Low complexity" evidence="13">
    <location>
        <begin position="63"/>
        <end position="76"/>
    </location>
</feature>
<dbReference type="FunFam" id="3.40.50.300:FF:000245">
    <property type="entry name" value="C-1-tetrahydrofolate synthase, cytoplasmic"/>
    <property type="match status" value="1"/>
</dbReference>
<evidence type="ECO:0000256" key="6">
    <source>
        <dbReference type="ARBA" id="ARBA00022598"/>
    </source>
</evidence>
<evidence type="ECO:0000259" key="16">
    <source>
        <dbReference type="Pfam" id="PF15253"/>
    </source>
</evidence>
<dbReference type="InterPro" id="IPR027417">
    <property type="entry name" value="P-loop_NTPase"/>
</dbReference>
<dbReference type="InterPro" id="IPR057731">
    <property type="entry name" value="STIL_N"/>
</dbReference>
<dbReference type="InterPro" id="IPR020628">
    <property type="entry name" value="Formate_THF_ligase_CS"/>
</dbReference>
<dbReference type="GO" id="GO:0005524">
    <property type="term" value="F:ATP binding"/>
    <property type="evidence" value="ECO:0007669"/>
    <property type="project" value="UniProtKB-KW"/>
</dbReference>
<comment type="pathway">
    <text evidence="1">One-carbon metabolism; tetrahydrofolate interconversion.</text>
</comment>
<dbReference type="InterPro" id="IPR020867">
    <property type="entry name" value="THF_DH/CycHdrlase_CS"/>
</dbReference>
<evidence type="ECO:0000256" key="11">
    <source>
        <dbReference type="ARBA" id="ARBA00023002"/>
    </source>
</evidence>
<evidence type="ECO:0000256" key="13">
    <source>
        <dbReference type="SAM" id="MobiDB-lite"/>
    </source>
</evidence>
<comment type="subunit">
    <text evidence="4">Homodimer.</text>
</comment>
<dbReference type="FunFam" id="3.10.410.10:FF:000001">
    <property type="entry name" value="Putative formate--tetrahydrofolate ligase"/>
    <property type="match status" value="1"/>
</dbReference>
<keyword evidence="6" id="KW-0436">Ligase</keyword>
<evidence type="ECO:0000313" key="18">
    <source>
        <dbReference type="Proteomes" id="UP000319731"/>
    </source>
</evidence>
<dbReference type="HAMAP" id="MF_01576">
    <property type="entry name" value="THF_DHG_CYH"/>
    <property type="match status" value="1"/>
</dbReference>
<dbReference type="SUPFAM" id="SSF51197">
    <property type="entry name" value="Clavaminate synthase-like"/>
    <property type="match status" value="1"/>
</dbReference>
<evidence type="ECO:0000259" key="15">
    <source>
        <dbReference type="Pfam" id="PF02882"/>
    </source>
</evidence>
<evidence type="ECO:0000256" key="10">
    <source>
        <dbReference type="ARBA" id="ARBA00022857"/>
    </source>
</evidence>
<proteinExistence type="inferred from homology"/>
<keyword evidence="12" id="KW-0511">Multifunctional enzyme</keyword>
<evidence type="ECO:0000256" key="7">
    <source>
        <dbReference type="ARBA" id="ARBA00022741"/>
    </source>
</evidence>
<dbReference type="PRINTS" id="PR00085">
    <property type="entry name" value="THFDHDRGNASE"/>
</dbReference>
<dbReference type="Gene3D" id="3.40.50.300">
    <property type="entry name" value="P-loop containing nucleotide triphosphate hydrolases"/>
    <property type="match status" value="2"/>
</dbReference>
<keyword evidence="9" id="KW-0067">ATP-binding</keyword>
<feature type="region of interest" description="Disordered" evidence="13">
    <location>
        <begin position="36"/>
        <end position="90"/>
    </location>
</feature>
<evidence type="ECO:0000256" key="5">
    <source>
        <dbReference type="ARBA" id="ARBA00022563"/>
    </source>
</evidence>
<comment type="caution">
    <text evidence="17">The sequence shown here is derived from an EMBL/GenBank/DDBJ whole genome shotgun (WGS) entry which is preliminary data.</text>
</comment>
<dbReference type="EMBL" id="QEAO01000073">
    <property type="protein sequence ID" value="TPX30364.1"/>
    <property type="molecule type" value="Genomic_DNA"/>
</dbReference>
<dbReference type="PROSITE" id="PS00721">
    <property type="entry name" value="FTHFS_1"/>
    <property type="match status" value="1"/>
</dbReference>
<organism evidence="17 18">
    <name type="scientific">Synchytrium microbalum</name>
    <dbReference type="NCBI Taxonomy" id="1806994"/>
    <lineage>
        <taxon>Eukaryota</taxon>
        <taxon>Fungi</taxon>
        <taxon>Fungi incertae sedis</taxon>
        <taxon>Chytridiomycota</taxon>
        <taxon>Chytridiomycota incertae sedis</taxon>
        <taxon>Chytridiomycetes</taxon>
        <taxon>Synchytriales</taxon>
        <taxon>Synchytriaceae</taxon>
        <taxon>Synchytrium</taxon>
    </lineage>
</organism>
<dbReference type="STRING" id="1806994.A0A507BX46"/>
<dbReference type="Gene3D" id="3.10.410.10">
    <property type="entry name" value="Formyltetrahydrofolate synthetase, domain 3"/>
    <property type="match status" value="1"/>
</dbReference>
<dbReference type="GO" id="GO:0035999">
    <property type="term" value="P:tetrahydrofolate interconversion"/>
    <property type="evidence" value="ECO:0007669"/>
    <property type="project" value="UniProtKB-UniPathway"/>
</dbReference>
<dbReference type="Pfam" id="PF00763">
    <property type="entry name" value="THF_DHG_CYH"/>
    <property type="match status" value="1"/>
</dbReference>
<keyword evidence="18" id="KW-1185">Reference proteome</keyword>
<evidence type="ECO:0000313" key="17">
    <source>
        <dbReference type="EMBL" id="TPX30364.1"/>
    </source>
</evidence>
<feature type="compositionally biased region" description="Low complexity" evidence="13">
    <location>
        <begin position="499"/>
        <end position="508"/>
    </location>
</feature>
<dbReference type="Pfam" id="PF01268">
    <property type="entry name" value="FTHFS"/>
    <property type="match status" value="1"/>
</dbReference>
<feature type="region of interest" description="Disordered" evidence="13">
    <location>
        <begin position="459"/>
        <end position="508"/>
    </location>
</feature>
<dbReference type="CDD" id="cd01080">
    <property type="entry name" value="NAD_bind_m-THF_DH_Cyclohyd"/>
    <property type="match status" value="1"/>
</dbReference>
<gene>
    <name evidence="17" type="ORF">SmJEL517_g06054</name>
</gene>
<dbReference type="FunFam" id="3.40.50.300:FF:001123">
    <property type="entry name" value="C-1-tetrahydrofolate synthase, cytoplasmic isoform X2"/>
    <property type="match status" value="1"/>
</dbReference>
<dbReference type="GO" id="GO:0005829">
    <property type="term" value="C:cytosol"/>
    <property type="evidence" value="ECO:0007669"/>
    <property type="project" value="TreeGrafter"/>
</dbReference>
<evidence type="ECO:0000256" key="12">
    <source>
        <dbReference type="ARBA" id="ARBA00023268"/>
    </source>
</evidence>
<dbReference type="SUPFAM" id="SSF51735">
    <property type="entry name" value="NAD(P)-binding Rossmann-fold domains"/>
    <property type="match status" value="1"/>
</dbReference>
<dbReference type="PROSITE" id="PS00767">
    <property type="entry name" value="THF_DHG_CYH_2"/>
    <property type="match status" value="1"/>
</dbReference>
<dbReference type="GeneID" id="42007277"/>
<dbReference type="OrthoDB" id="5126881at2759"/>
<dbReference type="UniPathway" id="UPA00193"/>
<dbReference type="InterPro" id="IPR036291">
    <property type="entry name" value="NAD(P)-bd_dom_sf"/>
</dbReference>
<dbReference type="Gene3D" id="3.40.50.10860">
    <property type="entry name" value="Leucine Dehydrogenase, chain A, domain 1"/>
    <property type="match status" value="1"/>
</dbReference>
<evidence type="ECO:0000256" key="1">
    <source>
        <dbReference type="ARBA" id="ARBA00004777"/>
    </source>
</evidence>
<feature type="compositionally biased region" description="Basic and acidic residues" evidence="13">
    <location>
        <begin position="40"/>
        <end position="53"/>
    </location>
</feature>
<dbReference type="Pfam" id="PF15253">
    <property type="entry name" value="STIL_N"/>
    <property type="match status" value="1"/>
</dbReference>
<protein>
    <submittedName>
        <fullName evidence="17">Uncharacterized protein</fullName>
    </submittedName>
</protein>
<dbReference type="GO" id="GO:0004488">
    <property type="term" value="F:methylenetetrahydrofolate dehydrogenase (NADP+) activity"/>
    <property type="evidence" value="ECO:0007669"/>
    <property type="project" value="InterPro"/>
</dbReference>
<evidence type="ECO:0000256" key="2">
    <source>
        <dbReference type="ARBA" id="ARBA00005559"/>
    </source>
</evidence>
<dbReference type="HAMAP" id="MF_01543">
    <property type="entry name" value="FTHFS"/>
    <property type="match status" value="1"/>
</dbReference>
<dbReference type="GO" id="GO:0004477">
    <property type="term" value="F:methenyltetrahydrofolate cyclohydrolase activity"/>
    <property type="evidence" value="ECO:0007669"/>
    <property type="project" value="TreeGrafter"/>
</dbReference>
<dbReference type="Proteomes" id="UP000319731">
    <property type="component" value="Unassembled WGS sequence"/>
</dbReference>
<keyword evidence="11" id="KW-0560">Oxidoreductase</keyword>
<keyword evidence="10" id="KW-0521">NADP</keyword>
<keyword evidence="8" id="KW-0378">Hydrolase</keyword>
<feature type="domain" description="Tetrahydrofolate dehydrogenase/cyclohydrolase catalytic" evidence="14">
    <location>
        <begin position="998"/>
        <end position="1044"/>
    </location>
</feature>
<comment type="similarity">
    <text evidence="3">In the C-terminal section; belongs to the formate--tetrahydrofolate ligase family.</text>
</comment>
<reference evidence="17 18" key="1">
    <citation type="journal article" date="2019" name="Sci. Rep.">
        <title>Comparative genomics of chytrid fungi reveal insights into the obligate biotrophic and pathogenic lifestyle of Synchytrium endobioticum.</title>
        <authorList>
            <person name="van de Vossenberg B.T.L.H."/>
            <person name="Warris S."/>
            <person name="Nguyen H.D.T."/>
            <person name="van Gent-Pelzer M.P.E."/>
            <person name="Joly D.L."/>
            <person name="van de Geest H.C."/>
            <person name="Bonants P.J.M."/>
            <person name="Smith D.S."/>
            <person name="Levesque C.A."/>
            <person name="van der Lee T.A.J."/>
        </authorList>
    </citation>
    <scope>NUCLEOTIDE SEQUENCE [LARGE SCALE GENOMIC DNA]</scope>
    <source>
        <strain evidence="17 18">JEL517</strain>
    </source>
</reference>
<evidence type="ECO:0000256" key="4">
    <source>
        <dbReference type="ARBA" id="ARBA00011738"/>
    </source>
</evidence>
<dbReference type="Pfam" id="PF02882">
    <property type="entry name" value="THF_DHG_CYH_C"/>
    <property type="match status" value="1"/>
</dbReference>
<evidence type="ECO:0000256" key="8">
    <source>
        <dbReference type="ARBA" id="ARBA00022801"/>
    </source>
</evidence>
<feature type="domain" description="STIL N-terminal" evidence="16">
    <location>
        <begin position="110"/>
        <end position="381"/>
    </location>
</feature>
<sequence>MLPRTRIPRPFPQTTDINNLARDFRLNDLNVERLPNGRVRVSDRPRPNTDHQWNDPLQHQDLPQPSSTTSHQSQPPVAMPPASKPAVALTRKSTHSTYTYIPPAAAKYILWDSTPTATPQIVAPHHLIPKQVRLHMPAAKALAAYLKRHASKGFLLGRNLPDRGGIIADRFDPGRLEGGPTVVIKGDVAIRVTSLDNVDETLLQARSRRDTEGYNWFTSDDSGDVDLSKGMPCFVVSTMVDDELTLEYKQVCPAVTIRYIPIAPLRLVPGTLTSDLVKRQDSSEPFRMGYITIDNARMILPIVSSDPMKTELPLAGIWIKNVITIKDPRVYLACTKFAQYSNNRLGRMSISSILVAVFPSDGHEEAASTTFYECHVEFREEQSCMFNGRACISFESDNTVACSMDVKEVPMTDDSWRSSIEKFYKIKLDISDPEPVINAGDSLPEATDKMNEPVAVPENVGPSESNALPLDDSTKTLIPPTPEPISVPEHSKNDGIVESTSSGSVSTTAPMDSGYMLLQQQQHLWMSLLQHQIDTLRAQFVGSASIAQMPSPPFVPYMSNPINTSSSIPPPTNNTADCTTLPVVIRKSPQQVSTSCQTVLLGAPQTEGVDGNKPELVANDTNEIRTKSVATNTTFIATEIRRCSVATNTSWIEDTPLEDKKPEKSMPSLSLADASVLNRDIRQQHEYEVATDTGSNYHPLFKYSPIEPDELPSLGGMVGLDHAADDGIAYASGIKETSSIIKEGTGVKKGWEGSLSRIDIHDDEPNSLDLSPIATGVATDKTEELRDEGPVEIIARLAKNPEQSFIFVPPKEDESKEGSSDSDDCAGLFFNASNDSSMEKHVANVSDETSAEAFSLSTLQYLNKYNLRIVVALRCTKFPSSAYTRTSRLHLAPQIVKVQHQTRGIQAPRTVEALEVSALRALFDFADVQGIAVKTHNMTKATIIDGKVIADALREGLQIEVEEMGLKHHGYKPHLVVIQVGAREDSSIYVRMKNQAASKLLSLIHSFNQDPTVHGVIVQSPIQCTTGAEERIVMEAIDPRKDVDGLHSANIGQLAKRETEPLFRPCTPKGIMKLIESTGVKISGKRAVVVGRSNIVGMPIAHMLQAENATVTLCHSKTENLEEIVKTADILVAAVGKANLIQGSWIKPGAIVIDVGTNAVPDSTKKSGIKWVGDVEFSTASAVASAITPVPGGVGPMTVAMLLENTFLSAQRFVQGFKSPMEYLSLDLKVPVPSDIEIASAQTPKPIKRVAEELGLFESEYELYGQSKAKVGLSVLQRLSHRRDGNYVVVAGITPTPLGEGKSTTTVGLCQALGAHLKRTAFACVRQPSQGPTFGIKGGAAGGGYSQIIPMDEFNLHLTGDIHAVAAANNLLAAAIDARMFHEKTQSNEALFNRLCPAKRGVRKFAPVMLKRLAKLGIEKTNPDDLTPEERGRWARLDIDPSTITWQRVVDVNDRFLRRIEIGRGKEEKGHERETGYDIAVASEVMAVLALTTSVADMRERLGRMVVASSRAGDPVTADDIGIGGALTVLMKDAIKPNLMQTLEGTPVFVHAGPFANIAHGNSSILADRIALKLAGTEDNIEDKPGFVVTEAGFGADIGMEKFFDIKCRYSGLVPNAVVLVATVKALKMHGGGPDVVPGKPLPEEYSKENLPLLQAGCGNMVKHIQNARKFGVPVLVAINQFSSDTPAEWELIQSEAIKAGAFAACLCAHWALGGAGAVDLANKLVEACDGHKAQDNFRFLYDLNLPIEDKIRTIAREMYGAADIEILEEARRKIDMYTAQGFSGLPICMAKTHLSLSHDPKLKGVPTGFVVPVRDIRASVGAGFLYPLLGTMSTMPGLPTRPCFYDVDLDPETGTQDHMQRHVCSRSQAGFRVLGFASAAATKGWVTRFQSYNTIGTLPQANFGSSGLPTMEQVHQFEKNGFVTVQNVFDSTFCQNVNGAVDKCFLGEFETADYPDEWYYREGMTLPYVTREICNGWKSNRTIAKLVLNEAIGKFASTLMKWDGTRIGSDSIWLKPGASAGTPGKEIAYHVDDQYMQGSHKWTKRVELAASEFHAPNHDFRSSMEKAALANGVSLEQIPSLLHKVTLPAGSLSFHHGGMWHGSGKNITPNFRRSIGLHLIPSNSTFSTEPSGYIFGRYKKLGSLDMDEAFFPVTWTKTGGRSKHLEEYLNV</sequence>
<dbReference type="GO" id="GO:0004329">
    <property type="term" value="F:formate-tetrahydrofolate ligase activity"/>
    <property type="evidence" value="ECO:0007669"/>
    <property type="project" value="InterPro"/>
</dbReference>
<dbReference type="SUPFAM" id="SSF52540">
    <property type="entry name" value="P-loop containing nucleoside triphosphate hydrolases"/>
    <property type="match status" value="1"/>
</dbReference>
<keyword evidence="7" id="KW-0547">Nucleotide-binding</keyword>
<dbReference type="InterPro" id="IPR000559">
    <property type="entry name" value="Formate_THF_ligase"/>
</dbReference>
<accession>A0A507BX46</accession>
<dbReference type="Gene3D" id="3.40.50.720">
    <property type="entry name" value="NAD(P)-binding Rossmann-like Domain"/>
    <property type="match status" value="1"/>
</dbReference>
<evidence type="ECO:0000256" key="9">
    <source>
        <dbReference type="ARBA" id="ARBA00022840"/>
    </source>
</evidence>
<keyword evidence="5" id="KW-0554">One-carbon metabolism</keyword>
<dbReference type="FunFam" id="3.40.50.720:FF:000006">
    <property type="entry name" value="Bifunctional protein FolD"/>
    <property type="match status" value="1"/>
</dbReference>
<evidence type="ECO:0000259" key="14">
    <source>
        <dbReference type="Pfam" id="PF00763"/>
    </source>
</evidence>